<comment type="caution">
    <text evidence="2">The sequence shown here is derived from an EMBL/GenBank/DDBJ whole genome shotgun (WGS) entry which is preliminary data.</text>
</comment>
<proteinExistence type="predicted"/>
<evidence type="ECO:0000313" key="3">
    <source>
        <dbReference type="Proteomes" id="UP001222027"/>
    </source>
</evidence>
<accession>A0AAV8RBB1</accession>
<organism evidence="2 3">
    <name type="scientific">Ensete ventricosum</name>
    <name type="common">Abyssinian banana</name>
    <name type="synonym">Musa ensete</name>
    <dbReference type="NCBI Taxonomy" id="4639"/>
    <lineage>
        <taxon>Eukaryota</taxon>
        <taxon>Viridiplantae</taxon>
        <taxon>Streptophyta</taxon>
        <taxon>Embryophyta</taxon>
        <taxon>Tracheophyta</taxon>
        <taxon>Spermatophyta</taxon>
        <taxon>Magnoliopsida</taxon>
        <taxon>Liliopsida</taxon>
        <taxon>Zingiberales</taxon>
        <taxon>Musaceae</taxon>
        <taxon>Ensete</taxon>
    </lineage>
</organism>
<evidence type="ECO:0000256" key="1">
    <source>
        <dbReference type="SAM" id="SignalP"/>
    </source>
</evidence>
<dbReference type="Proteomes" id="UP001222027">
    <property type="component" value="Unassembled WGS sequence"/>
</dbReference>
<sequence>MCCARLPWVMMLLYYVSSDSSSEATLFSTRWAMSRDPPALLLKFPNVQHETPGQEAGREMGDPKRIKLGFVKEKPLKSTCDDEEGQVKEEA</sequence>
<evidence type="ECO:0000313" key="2">
    <source>
        <dbReference type="EMBL" id="KAJ8493453.1"/>
    </source>
</evidence>
<name>A0AAV8RBB1_ENSVE</name>
<dbReference type="AlphaFoldDB" id="A0AAV8RBB1"/>
<feature type="chain" id="PRO_5043518786" evidence="1">
    <location>
        <begin position="19"/>
        <end position="91"/>
    </location>
</feature>
<gene>
    <name evidence="2" type="ORF">OPV22_015174</name>
</gene>
<keyword evidence="1" id="KW-0732">Signal</keyword>
<reference evidence="2 3" key="1">
    <citation type="submission" date="2022-12" db="EMBL/GenBank/DDBJ databases">
        <title>Chromosome-scale assembly of the Ensete ventricosum genome.</title>
        <authorList>
            <person name="Dussert Y."/>
            <person name="Stocks J."/>
            <person name="Wendawek A."/>
            <person name="Woldeyes F."/>
            <person name="Nichols R.A."/>
            <person name="Borrell J.S."/>
        </authorList>
    </citation>
    <scope>NUCLEOTIDE SEQUENCE [LARGE SCALE GENOMIC DNA]</scope>
    <source>
        <strain evidence="3">cv. Maze</strain>
        <tissue evidence="2">Seeds</tissue>
    </source>
</reference>
<dbReference type="EMBL" id="JAQQAF010000004">
    <property type="protein sequence ID" value="KAJ8493453.1"/>
    <property type="molecule type" value="Genomic_DNA"/>
</dbReference>
<feature type="signal peptide" evidence="1">
    <location>
        <begin position="1"/>
        <end position="18"/>
    </location>
</feature>
<protein>
    <submittedName>
        <fullName evidence="2">Uncharacterized protein</fullName>
    </submittedName>
</protein>
<keyword evidence="3" id="KW-1185">Reference proteome</keyword>